<evidence type="ECO:0000313" key="2">
    <source>
        <dbReference type="Proteomes" id="UP001188597"/>
    </source>
</evidence>
<dbReference type="EMBL" id="JAVXUP010004734">
    <property type="protein sequence ID" value="KAK2996754.1"/>
    <property type="molecule type" value="Genomic_DNA"/>
</dbReference>
<organism evidence="1 2">
    <name type="scientific">Escallonia herrerae</name>
    <dbReference type="NCBI Taxonomy" id="1293975"/>
    <lineage>
        <taxon>Eukaryota</taxon>
        <taxon>Viridiplantae</taxon>
        <taxon>Streptophyta</taxon>
        <taxon>Embryophyta</taxon>
        <taxon>Tracheophyta</taxon>
        <taxon>Spermatophyta</taxon>
        <taxon>Magnoliopsida</taxon>
        <taxon>eudicotyledons</taxon>
        <taxon>Gunneridae</taxon>
        <taxon>Pentapetalae</taxon>
        <taxon>asterids</taxon>
        <taxon>campanulids</taxon>
        <taxon>Escalloniales</taxon>
        <taxon>Escalloniaceae</taxon>
        <taxon>Escallonia</taxon>
    </lineage>
</organism>
<accession>A0AA88RUW9</accession>
<comment type="caution">
    <text evidence="1">The sequence shown here is derived from an EMBL/GenBank/DDBJ whole genome shotgun (WGS) entry which is preliminary data.</text>
</comment>
<feature type="non-terminal residue" evidence="1">
    <location>
        <position position="85"/>
    </location>
</feature>
<reference evidence="1" key="1">
    <citation type="submission" date="2022-12" db="EMBL/GenBank/DDBJ databases">
        <title>Draft genome assemblies for two species of Escallonia (Escalloniales).</title>
        <authorList>
            <person name="Chanderbali A."/>
            <person name="Dervinis C."/>
            <person name="Anghel I."/>
            <person name="Soltis D."/>
            <person name="Soltis P."/>
            <person name="Zapata F."/>
        </authorList>
    </citation>
    <scope>NUCLEOTIDE SEQUENCE</scope>
    <source>
        <strain evidence="1">UCBG64.0493</strain>
        <tissue evidence="1">Leaf</tissue>
    </source>
</reference>
<protein>
    <submittedName>
        <fullName evidence="1">Uncharacterized protein</fullName>
    </submittedName>
</protein>
<name>A0AA88RUW9_9ASTE</name>
<dbReference type="Proteomes" id="UP001188597">
    <property type="component" value="Unassembled WGS sequence"/>
</dbReference>
<gene>
    <name evidence="1" type="ORF">RJ639_026634</name>
</gene>
<sequence>MESASAEPMPKVRELLEYYGGGGVRIHVNQDNNSQNPKAEQEATKTRLKLWERLPNQLLFVLSPFFTPSPHKCLMPQMGLHALTY</sequence>
<keyword evidence="2" id="KW-1185">Reference proteome</keyword>
<dbReference type="AlphaFoldDB" id="A0AA88RUW9"/>
<proteinExistence type="predicted"/>
<evidence type="ECO:0000313" key="1">
    <source>
        <dbReference type="EMBL" id="KAK2996754.1"/>
    </source>
</evidence>